<dbReference type="EMBL" id="JALPQF010000003">
    <property type="protein sequence ID" value="MCK8479795.1"/>
    <property type="molecule type" value="Genomic_DNA"/>
</dbReference>
<dbReference type="InterPro" id="IPR000182">
    <property type="entry name" value="GNAT_dom"/>
</dbReference>
<accession>A0ABT0H5Z1</accession>
<protein>
    <submittedName>
        <fullName evidence="2">GNAT family N-acetyltransferase</fullName>
    </submittedName>
</protein>
<evidence type="ECO:0000259" key="1">
    <source>
        <dbReference type="PROSITE" id="PS51186"/>
    </source>
</evidence>
<feature type="domain" description="N-acetyltransferase" evidence="1">
    <location>
        <begin position="23"/>
        <end position="162"/>
    </location>
</feature>
<gene>
    <name evidence="2" type="ORF">MUY34_04135</name>
</gene>
<name>A0ABT0H5Z1_9FLAO</name>
<dbReference type="Gene3D" id="3.40.630.30">
    <property type="match status" value="1"/>
</dbReference>
<keyword evidence="3" id="KW-1185">Reference proteome</keyword>
<dbReference type="Proteomes" id="UP001203687">
    <property type="component" value="Unassembled WGS sequence"/>
</dbReference>
<dbReference type="InterPro" id="IPR016181">
    <property type="entry name" value="Acyl_CoA_acyltransferase"/>
</dbReference>
<organism evidence="2 3">
    <name type="scientific">Psychroserpens algicola</name>
    <dbReference type="NCBI Taxonomy" id="1719034"/>
    <lineage>
        <taxon>Bacteria</taxon>
        <taxon>Pseudomonadati</taxon>
        <taxon>Bacteroidota</taxon>
        <taxon>Flavobacteriia</taxon>
        <taxon>Flavobacteriales</taxon>
        <taxon>Flavobacteriaceae</taxon>
        <taxon>Psychroserpens</taxon>
    </lineage>
</organism>
<dbReference type="SUPFAM" id="SSF55729">
    <property type="entry name" value="Acyl-CoA N-acyltransferases (Nat)"/>
    <property type="match status" value="1"/>
</dbReference>
<comment type="caution">
    <text evidence="2">The sequence shown here is derived from an EMBL/GenBank/DDBJ whole genome shotgun (WGS) entry which is preliminary data.</text>
</comment>
<reference evidence="2" key="1">
    <citation type="submission" date="2022-04" db="EMBL/GenBank/DDBJ databases">
        <authorList>
            <person name="Ren T."/>
        </authorList>
    </citation>
    <scope>NUCLEOTIDE SEQUENCE</scope>
    <source>
        <strain evidence="2">F63249</strain>
    </source>
</reference>
<dbReference type="PANTHER" id="PTHR43305">
    <property type="entry name" value="FAMILY N-ACETYLTRANSFERASE, PUTATIVE (AFU_ORTHOLOGUE AFUA_2G01380)-RELATED"/>
    <property type="match status" value="1"/>
</dbReference>
<proteinExistence type="predicted"/>
<sequence>MKTVNKGILSSIDIVNYKPKYQIHFQKLNEQWINHYFKLEDNDVEVLMNPEKHIINQGGYILFAKKANHILGCIAMNYEGYGIFELNKMAVKTNYRNNGIGKMLIEACLEKARDKKAIKIILSTQKGLRNAIHIYESYGFRQMSYVNLKHSRSDVYMELSLK</sequence>
<evidence type="ECO:0000313" key="3">
    <source>
        <dbReference type="Proteomes" id="UP001203687"/>
    </source>
</evidence>
<dbReference type="Pfam" id="PF00583">
    <property type="entry name" value="Acetyltransf_1"/>
    <property type="match status" value="1"/>
</dbReference>
<dbReference type="PANTHER" id="PTHR43305:SF1">
    <property type="entry name" value="FAMILY N-ACETYLTRANSFERASE, PUTATIVE (AFU_ORTHOLOGUE AFUA_2G01380)-RELATED"/>
    <property type="match status" value="1"/>
</dbReference>
<dbReference type="PROSITE" id="PS51186">
    <property type="entry name" value="GNAT"/>
    <property type="match status" value="1"/>
</dbReference>
<dbReference type="CDD" id="cd04301">
    <property type="entry name" value="NAT_SF"/>
    <property type="match status" value="1"/>
</dbReference>
<dbReference type="RefSeq" id="WP_248412046.1">
    <property type="nucleotide sequence ID" value="NZ_JALPQF010000003.1"/>
</dbReference>
<evidence type="ECO:0000313" key="2">
    <source>
        <dbReference type="EMBL" id="MCK8479795.1"/>
    </source>
</evidence>
<dbReference type="InterPro" id="IPR052777">
    <property type="entry name" value="Acetyltransferase_Enz"/>
</dbReference>